<evidence type="ECO:0000313" key="2">
    <source>
        <dbReference type="EMBL" id="CBY19992.1"/>
    </source>
</evidence>
<organism evidence="2">
    <name type="scientific">Oikopleura dioica</name>
    <name type="common">Tunicate</name>
    <dbReference type="NCBI Taxonomy" id="34765"/>
    <lineage>
        <taxon>Eukaryota</taxon>
        <taxon>Metazoa</taxon>
        <taxon>Chordata</taxon>
        <taxon>Tunicata</taxon>
        <taxon>Appendicularia</taxon>
        <taxon>Copelata</taxon>
        <taxon>Oikopleuridae</taxon>
        <taxon>Oikopleura</taxon>
    </lineage>
</organism>
<feature type="region of interest" description="Disordered" evidence="1">
    <location>
        <begin position="1"/>
        <end position="51"/>
    </location>
</feature>
<dbReference type="EMBL" id="FN653207">
    <property type="protein sequence ID" value="CBY19992.1"/>
    <property type="molecule type" value="Genomic_DNA"/>
</dbReference>
<sequence length="283" mass="32782">MIDKLKENTDGGVSKKVRVRASSEQTSVEQKPLSVDQWFDNNPRRHKAQNKIKKIHEKIPPSCWAAYDRFLRTEGIQNDNEELLSKLENAKAESIYALRNNEKLYEARNRAEIASVLFEEAQEQQDAVDEMRKDLEHEKLIVSYGYSVKATPMPVTSKNGRETAPAKHPKIEQSEIPVPDYVDTKAKEMKLIKDAKLKLGEFKFEEQEAIQQVTNYAGSKGPRWRPTEHQGYGELFKSLKNRKKTGIKTKSERIDISEFKEFEQRRTQPSSFHFKARQGMLLQ</sequence>
<dbReference type="Proteomes" id="UP000001307">
    <property type="component" value="Unassembled WGS sequence"/>
</dbReference>
<dbReference type="OrthoDB" id="10358508at2759"/>
<dbReference type="InParanoid" id="E4XVB9"/>
<reference evidence="2" key="1">
    <citation type="journal article" date="2010" name="Science">
        <title>Plasticity of animal genome architecture unmasked by rapid evolution of a pelagic tunicate.</title>
        <authorList>
            <person name="Denoeud F."/>
            <person name="Henriet S."/>
            <person name="Mungpakdee S."/>
            <person name="Aury J.M."/>
            <person name="Da Silva C."/>
            <person name="Brinkmann H."/>
            <person name="Mikhaleva J."/>
            <person name="Olsen L.C."/>
            <person name="Jubin C."/>
            <person name="Canestro C."/>
            <person name="Bouquet J.M."/>
            <person name="Danks G."/>
            <person name="Poulain J."/>
            <person name="Campsteijn C."/>
            <person name="Adamski M."/>
            <person name="Cross I."/>
            <person name="Yadetie F."/>
            <person name="Muffato M."/>
            <person name="Louis A."/>
            <person name="Butcher S."/>
            <person name="Tsagkogeorga G."/>
            <person name="Konrad A."/>
            <person name="Singh S."/>
            <person name="Jensen M.F."/>
            <person name="Cong E.H."/>
            <person name="Eikeseth-Otteraa H."/>
            <person name="Noel B."/>
            <person name="Anthouard V."/>
            <person name="Porcel B.M."/>
            <person name="Kachouri-Lafond R."/>
            <person name="Nishino A."/>
            <person name="Ugolini M."/>
            <person name="Chourrout P."/>
            <person name="Nishida H."/>
            <person name="Aasland R."/>
            <person name="Huzurbazar S."/>
            <person name="Westhof E."/>
            <person name="Delsuc F."/>
            <person name="Lehrach H."/>
            <person name="Reinhardt R."/>
            <person name="Weissenbach J."/>
            <person name="Roy S.W."/>
            <person name="Artiguenave F."/>
            <person name="Postlethwait J.H."/>
            <person name="Manak J.R."/>
            <person name="Thompson E.M."/>
            <person name="Jaillon O."/>
            <person name="Du Pasquier L."/>
            <person name="Boudinot P."/>
            <person name="Liberles D.A."/>
            <person name="Volff J.N."/>
            <person name="Philippe H."/>
            <person name="Lenhard B."/>
            <person name="Roest Crollius H."/>
            <person name="Wincker P."/>
            <person name="Chourrout D."/>
        </authorList>
    </citation>
    <scope>NUCLEOTIDE SEQUENCE [LARGE SCALE GENOMIC DNA]</scope>
</reference>
<protein>
    <submittedName>
        <fullName evidence="2">Uncharacterized protein</fullName>
    </submittedName>
</protein>
<accession>E4XVB9</accession>
<gene>
    <name evidence="2" type="ORF">GSOID_T00005446001</name>
</gene>
<evidence type="ECO:0000256" key="1">
    <source>
        <dbReference type="SAM" id="MobiDB-lite"/>
    </source>
</evidence>
<keyword evidence="3" id="KW-1185">Reference proteome</keyword>
<dbReference type="AlphaFoldDB" id="E4XVB9"/>
<evidence type="ECO:0000313" key="3">
    <source>
        <dbReference type="Proteomes" id="UP000001307"/>
    </source>
</evidence>
<proteinExistence type="predicted"/>
<name>E4XVB9_OIKDI</name>